<gene>
    <name evidence="1" type="ORF">BDR25DRAFT_352124</name>
</gene>
<organism evidence="1 2">
    <name type="scientific">Lindgomyces ingoldianus</name>
    <dbReference type="NCBI Taxonomy" id="673940"/>
    <lineage>
        <taxon>Eukaryota</taxon>
        <taxon>Fungi</taxon>
        <taxon>Dikarya</taxon>
        <taxon>Ascomycota</taxon>
        <taxon>Pezizomycotina</taxon>
        <taxon>Dothideomycetes</taxon>
        <taxon>Pleosporomycetidae</taxon>
        <taxon>Pleosporales</taxon>
        <taxon>Lindgomycetaceae</taxon>
        <taxon>Lindgomyces</taxon>
    </lineage>
</organism>
<proteinExistence type="predicted"/>
<comment type="caution">
    <text evidence="1">The sequence shown here is derived from an EMBL/GenBank/DDBJ whole genome shotgun (WGS) entry which is preliminary data.</text>
</comment>
<dbReference type="EMBL" id="MU003499">
    <property type="protein sequence ID" value="KAF2473635.1"/>
    <property type="molecule type" value="Genomic_DNA"/>
</dbReference>
<name>A0ACB6R4E1_9PLEO</name>
<protein>
    <submittedName>
        <fullName evidence="1">Uncharacterized protein</fullName>
    </submittedName>
</protein>
<reference evidence="1" key="1">
    <citation type="journal article" date="2020" name="Stud. Mycol.">
        <title>101 Dothideomycetes genomes: a test case for predicting lifestyles and emergence of pathogens.</title>
        <authorList>
            <person name="Haridas S."/>
            <person name="Albert R."/>
            <person name="Binder M."/>
            <person name="Bloem J."/>
            <person name="Labutti K."/>
            <person name="Salamov A."/>
            <person name="Andreopoulos B."/>
            <person name="Baker S."/>
            <person name="Barry K."/>
            <person name="Bills G."/>
            <person name="Bluhm B."/>
            <person name="Cannon C."/>
            <person name="Castanera R."/>
            <person name="Culley D."/>
            <person name="Daum C."/>
            <person name="Ezra D."/>
            <person name="Gonzalez J."/>
            <person name="Henrissat B."/>
            <person name="Kuo A."/>
            <person name="Liang C."/>
            <person name="Lipzen A."/>
            <person name="Lutzoni F."/>
            <person name="Magnuson J."/>
            <person name="Mondo S."/>
            <person name="Nolan M."/>
            <person name="Ohm R."/>
            <person name="Pangilinan J."/>
            <person name="Park H.-J."/>
            <person name="Ramirez L."/>
            <person name="Alfaro M."/>
            <person name="Sun H."/>
            <person name="Tritt A."/>
            <person name="Yoshinaga Y."/>
            <person name="Zwiers L.-H."/>
            <person name="Turgeon B."/>
            <person name="Goodwin S."/>
            <person name="Spatafora J."/>
            <person name="Crous P."/>
            <person name="Grigoriev I."/>
        </authorList>
    </citation>
    <scope>NUCLEOTIDE SEQUENCE</scope>
    <source>
        <strain evidence="1">ATCC 200398</strain>
    </source>
</reference>
<evidence type="ECO:0000313" key="2">
    <source>
        <dbReference type="Proteomes" id="UP000799755"/>
    </source>
</evidence>
<evidence type="ECO:0000313" key="1">
    <source>
        <dbReference type="EMBL" id="KAF2473635.1"/>
    </source>
</evidence>
<sequence length="152" mass="17135">MLLVLLLTSQINFLNITYLPYSHALVSRIRFLLVGWEAYPKFLRTHGHMFPTTDSAATTPRIGTGIASIKVAAIHASSETTISELVTFECRTECDMEECNAISLGLFYTYSEMTLRLCGRILNPTNFLLNPTKRVNRFPSAIHRPQPTGERN</sequence>
<dbReference type="Proteomes" id="UP000799755">
    <property type="component" value="Unassembled WGS sequence"/>
</dbReference>
<accession>A0ACB6R4E1</accession>
<keyword evidence="2" id="KW-1185">Reference proteome</keyword>